<evidence type="ECO:0000313" key="3">
    <source>
        <dbReference type="Proteomes" id="UP000192393"/>
    </source>
</evidence>
<dbReference type="EMBL" id="FWXS01000009">
    <property type="protein sequence ID" value="SMC81030.1"/>
    <property type="molecule type" value="Genomic_DNA"/>
</dbReference>
<evidence type="ECO:0000256" key="1">
    <source>
        <dbReference type="SAM" id="MobiDB-lite"/>
    </source>
</evidence>
<sequence>MEENHYYPFGLKHSTYADPKQKYELVDNMENTARPTYVLKTDYQYKYNGKELQDELGLNWYDYQARNYDPALGRWMNIDPLAEMSRKTSPYVYALNNPVFFIDPDGMKAESFGKDDVIITGTESQAAFNELQSSVQSELILTMDSSGQVCYERVNDTGPLSKDAQTLTNAIDDSSITVNVAAENTKMTSSNNLYIGGAFMGNTVTTTGTLPLTETTVSANQEVNPTVLSTMDSENGTPGSLTLHEVTEAYEGALISQKSGISSPRSGQSGSVYPTAHSNAAPQKVGYNETYYDRNGNVITNYSGQGAGRIDFTTPAGTLLFSYP</sequence>
<name>A0A1W2C7C0_9FLAO</name>
<dbReference type="STRING" id="1434700.SAMN06296427_1093"/>
<dbReference type="OrthoDB" id="2972467at2"/>
<dbReference type="InterPro" id="IPR022385">
    <property type="entry name" value="Rhs_assc_core"/>
</dbReference>
<dbReference type="InterPro" id="IPR050708">
    <property type="entry name" value="T6SS_VgrG/RHS"/>
</dbReference>
<accession>A0A1W2C7C0</accession>
<dbReference type="PANTHER" id="PTHR32305">
    <property type="match status" value="1"/>
</dbReference>
<dbReference type="RefSeq" id="WP_084018038.1">
    <property type="nucleotide sequence ID" value="NZ_FWXS01000009.1"/>
</dbReference>
<dbReference type="PANTHER" id="PTHR32305:SF15">
    <property type="entry name" value="PROTEIN RHSA-RELATED"/>
    <property type="match status" value="1"/>
</dbReference>
<keyword evidence="3" id="KW-1185">Reference proteome</keyword>
<dbReference type="AlphaFoldDB" id="A0A1W2C7C0"/>
<organism evidence="2 3">
    <name type="scientific">Moheibacter sediminis</name>
    <dbReference type="NCBI Taxonomy" id="1434700"/>
    <lineage>
        <taxon>Bacteria</taxon>
        <taxon>Pseudomonadati</taxon>
        <taxon>Bacteroidota</taxon>
        <taxon>Flavobacteriia</taxon>
        <taxon>Flavobacteriales</taxon>
        <taxon>Weeksellaceae</taxon>
        <taxon>Moheibacter</taxon>
    </lineage>
</organism>
<dbReference type="Gene3D" id="2.180.10.10">
    <property type="entry name" value="RHS repeat-associated core"/>
    <property type="match status" value="1"/>
</dbReference>
<dbReference type="Proteomes" id="UP000192393">
    <property type="component" value="Unassembled WGS sequence"/>
</dbReference>
<proteinExistence type="predicted"/>
<feature type="region of interest" description="Disordered" evidence="1">
    <location>
        <begin position="258"/>
        <end position="279"/>
    </location>
</feature>
<evidence type="ECO:0000313" key="2">
    <source>
        <dbReference type="EMBL" id="SMC81030.1"/>
    </source>
</evidence>
<gene>
    <name evidence="2" type="ORF">SAMN06296427_1093</name>
</gene>
<dbReference type="NCBIfam" id="TIGR03696">
    <property type="entry name" value="Rhs_assc_core"/>
    <property type="match status" value="1"/>
</dbReference>
<protein>
    <submittedName>
        <fullName evidence="2">RHS repeat-associated core domain-containing protein</fullName>
    </submittedName>
</protein>
<reference evidence="2 3" key="1">
    <citation type="submission" date="2017-04" db="EMBL/GenBank/DDBJ databases">
        <authorList>
            <person name="Afonso C.L."/>
            <person name="Miller P.J."/>
            <person name="Scott M.A."/>
            <person name="Spackman E."/>
            <person name="Goraichik I."/>
            <person name="Dimitrov K.M."/>
            <person name="Suarez D.L."/>
            <person name="Swayne D.E."/>
        </authorList>
    </citation>
    <scope>NUCLEOTIDE SEQUENCE [LARGE SCALE GENOMIC DNA]</scope>
    <source>
        <strain evidence="2 3">CGMCC 1.12708</strain>
    </source>
</reference>